<evidence type="ECO:0000313" key="3">
    <source>
        <dbReference type="Proteomes" id="UP001521116"/>
    </source>
</evidence>
<accession>A0ABR3TAI5</accession>
<proteinExistence type="predicted"/>
<dbReference type="InterPro" id="IPR011009">
    <property type="entry name" value="Kinase-like_dom_sf"/>
</dbReference>
<reference evidence="2 3" key="1">
    <citation type="submission" date="2024-02" db="EMBL/GenBank/DDBJ databases">
        <title>De novo assembly and annotation of 12 fungi associated with fruit tree decline syndrome in Ontario, Canada.</title>
        <authorList>
            <person name="Sulman M."/>
            <person name="Ellouze W."/>
            <person name="Ilyukhin E."/>
        </authorList>
    </citation>
    <scope>NUCLEOTIDE SEQUENCE [LARGE SCALE GENOMIC DNA]</scope>
    <source>
        <strain evidence="2 3">M1-105</strain>
    </source>
</reference>
<organism evidence="2 3">
    <name type="scientific">Neofusicoccum ribis</name>
    <dbReference type="NCBI Taxonomy" id="45134"/>
    <lineage>
        <taxon>Eukaryota</taxon>
        <taxon>Fungi</taxon>
        <taxon>Dikarya</taxon>
        <taxon>Ascomycota</taxon>
        <taxon>Pezizomycotina</taxon>
        <taxon>Dothideomycetes</taxon>
        <taxon>Dothideomycetes incertae sedis</taxon>
        <taxon>Botryosphaeriales</taxon>
        <taxon>Botryosphaeriaceae</taxon>
        <taxon>Neofusicoccum</taxon>
    </lineage>
</organism>
<dbReference type="Gene3D" id="1.10.510.10">
    <property type="entry name" value="Transferase(Phosphotransferase) domain 1"/>
    <property type="match status" value="1"/>
</dbReference>
<dbReference type="Pfam" id="PF14479">
    <property type="entry name" value="HeLo"/>
    <property type="match status" value="1"/>
</dbReference>
<evidence type="ECO:0000313" key="2">
    <source>
        <dbReference type="EMBL" id="KAL1636555.1"/>
    </source>
</evidence>
<dbReference type="SUPFAM" id="SSF56112">
    <property type="entry name" value="Protein kinase-like (PK-like)"/>
    <property type="match status" value="1"/>
</dbReference>
<sequence>MDAVSLTFQVFSACMKGYQLLTEAQDMPNEYKYMRIHLKKEQYRLLDWGHVAGVAELDDALVISSSDKGLLHDVLEQQQLLLNAFGKYEKRHNKTLERLEKPLIKEVADGSEDGNFVGLLRTETDFQNRFPNQGELLLQKSLEWAKKSRTYPRRLRWATFDKKKFEQLLLKLSSFNDFLSEMLNREQLNSLAVRQERTHFHIIQLNNKIDQLVEIVQAGHAWSDLTKGYSGRSSENPLHLRGKALLEDRPTSALSHSSPLEFLNGERSDGLYSQSLVPLARFKALETAISTQYLTDENVQDLQLGYTASEVYNVELDPNSITVLDDEPDDENRRVDALYDRNRVWIEWKPYEPRVFDGEPDPKIKERIIALVALLKENNRSRQFRAPRCLGYFRDIDTATGEDRCRFGVVFKKPSHVSSSTKPISLLELLRATEMGKMEMPSLTERVTLAKVLAEAVERLHAVNWLHKGLRSENILFFNDEIAPEDLDQEDHFSLDALDFSTPYLSGFDYARPAQNEDLTEKPPENAAYDLYRHPLVQGSRGGTENSINFQKAFDIYALGVILLEIIFWQPIDRILDVDLRKARPSTTLRVRSRLIEERKFLAQVKANAGVMLEKVVQACLVGPAALVDFSGADFDDKNAADAARLQMGFYDKVVKKLGEVKI</sequence>
<dbReference type="InterPro" id="IPR038305">
    <property type="entry name" value="HeLo_sf"/>
</dbReference>
<evidence type="ECO:0000259" key="1">
    <source>
        <dbReference type="Pfam" id="PF14479"/>
    </source>
</evidence>
<name>A0ABR3TAI5_9PEZI</name>
<comment type="caution">
    <text evidence="2">The sequence shown here is derived from an EMBL/GenBank/DDBJ whole genome shotgun (WGS) entry which is preliminary data.</text>
</comment>
<dbReference type="Gene3D" id="1.20.120.1020">
    <property type="entry name" value="Prion-inhibition and propagation, HeLo domain"/>
    <property type="match status" value="1"/>
</dbReference>
<dbReference type="InterPro" id="IPR029498">
    <property type="entry name" value="HeLo_dom"/>
</dbReference>
<feature type="domain" description="Prion-inhibition and propagation HeLo" evidence="1">
    <location>
        <begin position="3"/>
        <end position="213"/>
    </location>
</feature>
<keyword evidence="3" id="KW-1185">Reference proteome</keyword>
<dbReference type="PANTHER" id="PTHR37542">
    <property type="entry name" value="HELO DOMAIN-CONTAINING PROTEIN-RELATED"/>
    <property type="match status" value="1"/>
</dbReference>
<dbReference type="Proteomes" id="UP001521116">
    <property type="component" value="Unassembled WGS sequence"/>
</dbReference>
<protein>
    <recommendedName>
        <fullName evidence="1">Prion-inhibition and propagation HeLo domain-containing protein</fullName>
    </recommendedName>
</protein>
<dbReference type="EMBL" id="JAJVDC020000006">
    <property type="protein sequence ID" value="KAL1636555.1"/>
    <property type="molecule type" value="Genomic_DNA"/>
</dbReference>
<gene>
    <name evidence="2" type="ORF">SLS56_001140</name>
</gene>
<dbReference type="PANTHER" id="PTHR37542:SF1">
    <property type="entry name" value="PRION-INHIBITION AND PROPAGATION HELO DOMAIN-CONTAINING PROTEIN"/>
    <property type="match status" value="1"/>
</dbReference>